<reference evidence="2 3" key="1">
    <citation type="submission" date="2019-08" db="EMBL/GenBank/DDBJ databases">
        <title>In-depth cultivation of the pig gut microbiome towards novel bacterial diversity and tailored functional studies.</title>
        <authorList>
            <person name="Wylensek D."/>
            <person name="Hitch T.C.A."/>
            <person name="Clavel T."/>
        </authorList>
    </citation>
    <scope>NUCLEOTIDE SEQUENCE [LARGE SCALE GENOMIC DNA]</scope>
    <source>
        <strain evidence="2 3">WCA-693-APC-5D-A</strain>
    </source>
</reference>
<dbReference type="GeneID" id="96779788"/>
<keyword evidence="1" id="KW-0175">Coiled coil</keyword>
<protein>
    <submittedName>
        <fullName evidence="2">Uncharacterized protein</fullName>
    </submittedName>
</protein>
<proteinExistence type="predicted"/>
<sequence>MAKGKKKTAEELLKAEKLNYEKLKEELSKSKQKIKELEEIVTLNKAKSIIHLIEENNLSIDECMAILSNHQQKKNETDEIMDFFNIDPNEIQSFSDSK</sequence>
<evidence type="ECO:0000313" key="3">
    <source>
        <dbReference type="Proteomes" id="UP000433181"/>
    </source>
</evidence>
<keyword evidence="3" id="KW-1185">Reference proteome</keyword>
<gene>
    <name evidence="2" type="ORF">FYJ84_12725</name>
</gene>
<accession>A0A6I2UM64</accession>
<organism evidence="2 3">
    <name type="scientific">Anaerovibrio slackiae</name>
    <dbReference type="NCBI Taxonomy" id="2652309"/>
    <lineage>
        <taxon>Bacteria</taxon>
        <taxon>Bacillati</taxon>
        <taxon>Bacillota</taxon>
        <taxon>Negativicutes</taxon>
        <taxon>Selenomonadales</taxon>
        <taxon>Selenomonadaceae</taxon>
        <taxon>Anaerovibrio</taxon>
    </lineage>
</organism>
<dbReference type="EMBL" id="VUNR01000036">
    <property type="protein sequence ID" value="MSU09836.1"/>
    <property type="molecule type" value="Genomic_DNA"/>
</dbReference>
<dbReference type="AlphaFoldDB" id="A0A6I2UM64"/>
<evidence type="ECO:0000313" key="2">
    <source>
        <dbReference type="EMBL" id="MSU09836.1"/>
    </source>
</evidence>
<name>A0A6I2UM64_9FIRM</name>
<evidence type="ECO:0000256" key="1">
    <source>
        <dbReference type="SAM" id="Coils"/>
    </source>
</evidence>
<dbReference type="RefSeq" id="WP_154407997.1">
    <property type="nucleotide sequence ID" value="NZ_VUNR01000036.1"/>
</dbReference>
<comment type="caution">
    <text evidence="2">The sequence shown here is derived from an EMBL/GenBank/DDBJ whole genome shotgun (WGS) entry which is preliminary data.</text>
</comment>
<dbReference type="Proteomes" id="UP000433181">
    <property type="component" value="Unassembled WGS sequence"/>
</dbReference>
<feature type="coiled-coil region" evidence="1">
    <location>
        <begin position="6"/>
        <end position="40"/>
    </location>
</feature>